<evidence type="ECO:0000256" key="1">
    <source>
        <dbReference type="SAM" id="MobiDB-lite"/>
    </source>
</evidence>
<dbReference type="Proteomes" id="UP000070700">
    <property type="component" value="Unassembled WGS sequence"/>
</dbReference>
<keyword evidence="2" id="KW-0812">Transmembrane</keyword>
<dbReference type="KEGG" id="psco:LY89DRAFT_678722"/>
<dbReference type="RefSeq" id="XP_018060806.1">
    <property type="nucleotide sequence ID" value="XM_018213767.1"/>
</dbReference>
<dbReference type="AlphaFoldDB" id="A0A132B2A8"/>
<name>A0A132B2A8_MOLSC</name>
<protein>
    <submittedName>
        <fullName evidence="3">Uncharacterized protein</fullName>
    </submittedName>
</protein>
<keyword evidence="2" id="KW-1133">Transmembrane helix</keyword>
<proteinExistence type="predicted"/>
<reference evidence="3 4" key="1">
    <citation type="submission" date="2015-10" db="EMBL/GenBank/DDBJ databases">
        <title>Full genome of DAOMC 229536 Phialocephala scopiformis, a fungal endophyte of spruce producing the potent anti-insectan compound rugulosin.</title>
        <authorList>
            <consortium name="DOE Joint Genome Institute"/>
            <person name="Walker A.K."/>
            <person name="Frasz S.L."/>
            <person name="Seifert K.A."/>
            <person name="Miller J.D."/>
            <person name="Mondo S.J."/>
            <person name="Labutti K."/>
            <person name="Lipzen A."/>
            <person name="Dockter R."/>
            <person name="Kennedy M."/>
            <person name="Grigoriev I.V."/>
            <person name="Spatafora J.W."/>
        </authorList>
    </citation>
    <scope>NUCLEOTIDE SEQUENCE [LARGE SCALE GENOMIC DNA]</scope>
    <source>
        <strain evidence="3 4">CBS 120377</strain>
    </source>
</reference>
<evidence type="ECO:0000256" key="2">
    <source>
        <dbReference type="SAM" id="Phobius"/>
    </source>
</evidence>
<accession>A0A132B2A8</accession>
<dbReference type="InParanoid" id="A0A132B2A8"/>
<sequence>MTMFSPLRDPDDFGDVLQDFDSIELESQSSKHSRTSNTPSHDLESQRQMPKTSRSVSKLLTFCCLSNNRESSTERRKCNMDTCLSISLILKNSFCAILAAGISCLVIALVILVIRNTPDVDEIIKKIAGIAEALGPQDVLNKVTILLLDRNDPYPNIPCHLFDSQKHIQIDLTWCSQEFIERYGYGPTQLGQMISSNALGLAQPASQRWNWTPEMSDLGLQRIPVCF</sequence>
<gene>
    <name evidence="3" type="ORF">LY89DRAFT_678722</name>
</gene>
<evidence type="ECO:0000313" key="4">
    <source>
        <dbReference type="Proteomes" id="UP000070700"/>
    </source>
</evidence>
<feature type="region of interest" description="Disordered" evidence="1">
    <location>
        <begin position="25"/>
        <end position="54"/>
    </location>
</feature>
<keyword evidence="4" id="KW-1185">Reference proteome</keyword>
<dbReference type="GeneID" id="28823493"/>
<keyword evidence="2" id="KW-0472">Membrane</keyword>
<dbReference type="EMBL" id="KQ947446">
    <property type="protein sequence ID" value="KUJ06451.1"/>
    <property type="molecule type" value="Genomic_DNA"/>
</dbReference>
<feature type="transmembrane region" description="Helical" evidence="2">
    <location>
        <begin position="94"/>
        <end position="114"/>
    </location>
</feature>
<organism evidence="3 4">
    <name type="scientific">Mollisia scopiformis</name>
    <name type="common">Conifer needle endophyte fungus</name>
    <name type="synonym">Phialocephala scopiformis</name>
    <dbReference type="NCBI Taxonomy" id="149040"/>
    <lineage>
        <taxon>Eukaryota</taxon>
        <taxon>Fungi</taxon>
        <taxon>Dikarya</taxon>
        <taxon>Ascomycota</taxon>
        <taxon>Pezizomycotina</taxon>
        <taxon>Leotiomycetes</taxon>
        <taxon>Helotiales</taxon>
        <taxon>Mollisiaceae</taxon>
        <taxon>Mollisia</taxon>
    </lineage>
</organism>
<evidence type="ECO:0000313" key="3">
    <source>
        <dbReference type="EMBL" id="KUJ06451.1"/>
    </source>
</evidence>